<dbReference type="InterPro" id="IPR036211">
    <property type="entry name" value="eIF4G_eIF4E-bd_sf"/>
</dbReference>
<feature type="compositionally biased region" description="Pro residues" evidence="8">
    <location>
        <begin position="263"/>
        <end position="287"/>
    </location>
</feature>
<feature type="region of interest" description="Disordered" evidence="8">
    <location>
        <begin position="455"/>
        <end position="717"/>
    </location>
</feature>
<dbReference type="InterPro" id="IPR022745">
    <property type="entry name" value="eIF4G1_eIF4E-bd"/>
</dbReference>
<evidence type="ECO:0000256" key="3">
    <source>
        <dbReference type="ARBA" id="ARBA00022490"/>
    </source>
</evidence>
<feature type="compositionally biased region" description="Polar residues" evidence="8">
    <location>
        <begin position="1"/>
        <end position="19"/>
    </location>
</feature>
<evidence type="ECO:0000313" key="10">
    <source>
        <dbReference type="EMBL" id="KAJ3785132.1"/>
    </source>
</evidence>
<feature type="compositionally biased region" description="Polar residues" evidence="8">
    <location>
        <begin position="123"/>
        <end position="139"/>
    </location>
</feature>
<feature type="compositionally biased region" description="Polar residues" evidence="8">
    <location>
        <begin position="229"/>
        <end position="247"/>
    </location>
</feature>
<keyword evidence="7" id="KW-0648">Protein biosynthesis</keyword>
<evidence type="ECO:0000256" key="1">
    <source>
        <dbReference type="ARBA" id="ARBA00004496"/>
    </source>
</evidence>
<evidence type="ECO:0000313" key="11">
    <source>
        <dbReference type="Proteomes" id="UP001163798"/>
    </source>
</evidence>
<dbReference type="Pfam" id="PF02847">
    <property type="entry name" value="MA3"/>
    <property type="match status" value="1"/>
</dbReference>
<dbReference type="Pfam" id="PF12152">
    <property type="entry name" value="eIF_4G1"/>
    <property type="match status" value="1"/>
</dbReference>
<feature type="compositionally biased region" description="Acidic residues" evidence="8">
    <location>
        <begin position="1391"/>
        <end position="1406"/>
    </location>
</feature>
<keyword evidence="3" id="KW-0963">Cytoplasm</keyword>
<dbReference type="InterPro" id="IPR003891">
    <property type="entry name" value="Initiation_fac_eIF4g_MI"/>
</dbReference>
<feature type="compositionally biased region" description="Acidic residues" evidence="8">
    <location>
        <begin position="653"/>
        <end position="662"/>
    </location>
</feature>
<dbReference type="SUPFAM" id="SSF101489">
    <property type="entry name" value="Eukaryotic initiation factor 4f subunit eIF4g, eIF4e-binding domain"/>
    <property type="match status" value="1"/>
</dbReference>
<feature type="region of interest" description="Disordered" evidence="8">
    <location>
        <begin position="855"/>
        <end position="929"/>
    </location>
</feature>
<feature type="compositionally biased region" description="Low complexity" evidence="8">
    <location>
        <begin position="339"/>
        <end position="352"/>
    </location>
</feature>
<dbReference type="PROSITE" id="PS51366">
    <property type="entry name" value="MI"/>
    <property type="match status" value="1"/>
</dbReference>
<keyword evidence="6" id="KW-0694">RNA-binding</keyword>
<feature type="compositionally biased region" description="Polar residues" evidence="8">
    <location>
        <begin position="27"/>
        <end position="58"/>
    </location>
</feature>
<feature type="compositionally biased region" description="Basic and acidic residues" evidence="8">
    <location>
        <begin position="492"/>
        <end position="631"/>
    </location>
</feature>
<organism evidence="10 11">
    <name type="scientific">Lentinula aff. detonsa</name>
    <dbReference type="NCBI Taxonomy" id="2804958"/>
    <lineage>
        <taxon>Eukaryota</taxon>
        <taxon>Fungi</taxon>
        <taxon>Dikarya</taxon>
        <taxon>Basidiomycota</taxon>
        <taxon>Agaricomycotina</taxon>
        <taxon>Agaricomycetes</taxon>
        <taxon>Agaricomycetidae</taxon>
        <taxon>Agaricales</taxon>
        <taxon>Marasmiineae</taxon>
        <taxon>Omphalotaceae</taxon>
        <taxon>Lentinula</taxon>
    </lineage>
</organism>
<proteinExistence type="inferred from homology"/>
<dbReference type="GO" id="GO:0010494">
    <property type="term" value="C:cytoplasmic stress granule"/>
    <property type="evidence" value="ECO:0007669"/>
    <property type="project" value="UniProtKB-ARBA"/>
</dbReference>
<feature type="region of interest" description="Disordered" evidence="8">
    <location>
        <begin position="796"/>
        <end position="816"/>
    </location>
</feature>
<feature type="compositionally biased region" description="Basic and acidic residues" evidence="8">
    <location>
        <begin position="1308"/>
        <end position="1317"/>
    </location>
</feature>
<dbReference type="Gene3D" id="1.25.40.180">
    <property type="match status" value="2"/>
</dbReference>
<dbReference type="SUPFAM" id="SSF48371">
    <property type="entry name" value="ARM repeat"/>
    <property type="match status" value="2"/>
</dbReference>
<dbReference type="SMART" id="SM00544">
    <property type="entry name" value="MA3"/>
    <property type="match status" value="1"/>
</dbReference>
<feature type="compositionally biased region" description="Low complexity" evidence="8">
    <location>
        <begin position="140"/>
        <end position="162"/>
    </location>
</feature>
<feature type="region of interest" description="Disordered" evidence="8">
    <location>
        <begin position="331"/>
        <end position="422"/>
    </location>
</feature>
<accession>A0AA38NJ71</accession>
<feature type="compositionally biased region" description="Low complexity" evidence="8">
    <location>
        <begin position="176"/>
        <end position="193"/>
    </location>
</feature>
<dbReference type="SMART" id="SM00543">
    <property type="entry name" value="MIF4G"/>
    <property type="match status" value="1"/>
</dbReference>
<evidence type="ECO:0000256" key="2">
    <source>
        <dbReference type="ARBA" id="ARBA00005775"/>
    </source>
</evidence>
<dbReference type="GO" id="GO:0016281">
    <property type="term" value="C:eukaryotic translation initiation factor 4F complex"/>
    <property type="evidence" value="ECO:0007669"/>
    <property type="project" value="TreeGrafter"/>
</dbReference>
<evidence type="ECO:0000256" key="5">
    <source>
        <dbReference type="ARBA" id="ARBA00022553"/>
    </source>
</evidence>
<gene>
    <name evidence="10" type="ORF">GGU10DRAFT_387723</name>
</gene>
<dbReference type="InterPro" id="IPR003890">
    <property type="entry name" value="MIF4G-like_typ-3"/>
</dbReference>
<dbReference type="InterPro" id="IPR016024">
    <property type="entry name" value="ARM-type_fold"/>
</dbReference>
<dbReference type="PANTHER" id="PTHR23253">
    <property type="entry name" value="EUKARYOTIC TRANSLATION INITIATION FACTOR 4 GAMMA"/>
    <property type="match status" value="1"/>
</dbReference>
<feature type="domain" description="MI" evidence="9">
    <location>
        <begin position="1408"/>
        <end position="1529"/>
    </location>
</feature>
<evidence type="ECO:0000256" key="4">
    <source>
        <dbReference type="ARBA" id="ARBA00022540"/>
    </source>
</evidence>
<dbReference type="GO" id="GO:0003743">
    <property type="term" value="F:translation initiation factor activity"/>
    <property type="evidence" value="ECO:0007669"/>
    <property type="project" value="UniProtKB-KW"/>
</dbReference>
<evidence type="ECO:0000256" key="7">
    <source>
        <dbReference type="ARBA" id="ARBA00022917"/>
    </source>
</evidence>
<protein>
    <recommendedName>
        <fullName evidence="9">MI domain-containing protein</fullName>
    </recommendedName>
</protein>
<dbReference type="GO" id="GO:0003729">
    <property type="term" value="F:mRNA binding"/>
    <property type="evidence" value="ECO:0007669"/>
    <property type="project" value="TreeGrafter"/>
</dbReference>
<keyword evidence="5" id="KW-0597">Phosphoprotein</keyword>
<dbReference type="PANTHER" id="PTHR23253:SF9">
    <property type="entry name" value="EUKARYOTIC TRANSLATION INITIATION FACTOR 4 GAMMA 2"/>
    <property type="match status" value="1"/>
</dbReference>
<feature type="compositionally biased region" description="Basic and acidic residues" evidence="8">
    <location>
        <begin position="1256"/>
        <end position="1265"/>
    </location>
</feature>
<feature type="compositionally biased region" description="Low complexity" evidence="8">
    <location>
        <begin position="288"/>
        <end position="299"/>
    </location>
</feature>
<feature type="region of interest" description="Disordered" evidence="8">
    <location>
        <begin position="1"/>
        <end position="110"/>
    </location>
</feature>
<keyword evidence="4" id="KW-0396">Initiation factor</keyword>
<feature type="region of interest" description="Disordered" evidence="8">
    <location>
        <begin position="1336"/>
        <end position="1409"/>
    </location>
</feature>
<feature type="compositionally biased region" description="Low complexity" evidence="8">
    <location>
        <begin position="248"/>
        <end position="262"/>
    </location>
</feature>
<feature type="compositionally biased region" description="Low complexity" evidence="8">
    <location>
        <begin position="87"/>
        <end position="109"/>
    </location>
</feature>
<dbReference type="Pfam" id="PF02854">
    <property type="entry name" value="MIF4G"/>
    <property type="match status" value="1"/>
</dbReference>
<feature type="compositionally biased region" description="Low complexity" evidence="8">
    <location>
        <begin position="906"/>
        <end position="918"/>
    </location>
</feature>
<feature type="compositionally biased region" description="Polar residues" evidence="8">
    <location>
        <begin position="196"/>
        <end position="208"/>
    </location>
</feature>
<evidence type="ECO:0000256" key="6">
    <source>
        <dbReference type="ARBA" id="ARBA00022884"/>
    </source>
</evidence>
<evidence type="ECO:0000256" key="8">
    <source>
        <dbReference type="SAM" id="MobiDB-lite"/>
    </source>
</evidence>
<dbReference type="FunFam" id="1.25.40.180:FF:000020">
    <property type="entry name" value="Eukaryotic translation initiation factor subunit"/>
    <property type="match status" value="1"/>
</dbReference>
<feature type="compositionally biased region" description="Low complexity" evidence="8">
    <location>
        <begin position="637"/>
        <end position="652"/>
    </location>
</feature>
<name>A0AA38NJ71_9AGAR</name>
<keyword evidence="11" id="KW-1185">Reference proteome</keyword>
<sequence length="1539" mass="167008">MSKSSVAATSKIPATQLPSKSAWANGPPQTASPRSQSPAPSNSAQTHGTHSRRPSTLGQGIPIKDGVSIPRNNVGATKTGSAVSFGSIDDASASISSSPAAAPAIKSSAESVKTFGSVPAAVSQLNGKSSVASTTKPPLSQTTSSAFISTASTSSSTSAPTKTKVDVDVRKFFQNTPSTSRSTSDISSPSARPLNLPTQQHQPSTSGAPNGVPSYPSFVPVNIRPPLNSGASGVPSTPRSPNYTRQQAPNGNAPRPPNGANAPPGPPGPPIQPPMGSPRLVPHPHPGQQPNVQSPPMQPPVQMTWGAYYYGMPPEQSSYMYPPPWGYNLSPQQMPPPHAQQHPPLSHHPSSQGVPHPPMPMSPRNNPLSLQGGPPGTPIPSHTVTAPHSPHPAPLTHSSSNSITTVSSPPPTPSSATMPGSARLNTHANAFFPRTTSKITIKSADGSEVILENLKKGQSHQSSPSIVTNLPTPSPSGLNSPVRRAIPIVAPDNKKKLEDKEREESQAKAAAVEKERKAKEDERLRKKKEDLERKEKEQAERKAKEEAERKAKEEADRQAKKEAERKAREEAEQKAKVEEEERQRLKAEEEEKARIAEEERLREEKLKSEAEKQRQEEEERRKEEEQARLLKEEEEIAAAAKIKAEQETQAEAQVEEQEEGEVLEPLIQQSDEKAAETKSEEQKPLRIDTAAPSEPLPKRRPGRLDLSTVDKPNIPAPLPSALATARVIDDLGRVPYPEGVQSPKVELNVNAKDGKFRYDRDFLLQFMSVCKEKPDNLPALDAIGLEPPSQPPFPMTLSQSGRGPRGNITRSSSVGMGTGFKGAPTPFGGMGNFGTAGNAGKLSSEERFQLANPNRTVSMSGAGAPFRPQGIQRTASSGGPGSQLHTGRTRSKRGDKRTDNNKAPSGAHHQQFGHAGAAFGPGGAPLEPVAPLQLSENRWDRKAITNVDQDSPELVDRKVKALLNKLTMEKFDSISDQIITWANKSEKEKDGRTLIQVIRLVFEKATDEATWSEMYARLCRKMMEQISPKVQDDGIKNSEGKPIAGGQLFRKYLLNRCQEDFERGWVNKEATAAAAATKAIEDQAAKAANASKEEEEIALYSEEYYAAQKAKRQGLGLIKFIGELFKLQMLTERIMHECVKKLLGNVENPEEEEIESLCKLLTTVGQMLDTAKARAHMNVYFDRMKELTKSLNVNSRMQFMLQDVIELRERKWQSRNAVAAPTTIAKIHEAAAKEKATADKEAYTRQISMSRGGSRRGGERIDHQASADGWTLSGSTPRPPAKVGDLSRFGQISKGAPMTFGPSSVFAGKKESKRESLSRTNSSANMFQMLQNVEAAEVATKTSRPPSRKPSVDLGPGGAPEPAPQRKRLNLLPRTKPVDQDSTTQQGSGSDSEDEVVDEHEQEISEAEAKKKISEDVKEFFGVRNIDEAEVYFEKLPSHHHHSLVDKLTTHAIESKEADAKLVGDLFQRVTSNKLCSPSAFEEGFLGVAEFLDDIAIDAPKATDLLAIMIKGADLSEAQRTNIASKSAENGDKLLMLSL</sequence>
<feature type="region of interest" description="Disordered" evidence="8">
    <location>
        <begin position="123"/>
        <end position="299"/>
    </location>
</feature>
<dbReference type="Gene3D" id="1.20.970.30">
    <property type="entry name" value="eIF4G, eIF4E-binding domain"/>
    <property type="match status" value="1"/>
</dbReference>
<evidence type="ECO:0000259" key="9">
    <source>
        <dbReference type="PROSITE" id="PS51366"/>
    </source>
</evidence>
<comment type="subcellular location">
    <subcellularLocation>
        <location evidence="1">Cytoplasm</location>
    </subcellularLocation>
</comment>
<feature type="compositionally biased region" description="Low complexity" evidence="8">
    <location>
        <begin position="396"/>
        <end position="407"/>
    </location>
</feature>
<feature type="compositionally biased region" description="Polar residues" evidence="8">
    <location>
        <begin position="70"/>
        <end position="84"/>
    </location>
</feature>
<dbReference type="EMBL" id="MU793352">
    <property type="protein sequence ID" value="KAJ3785132.1"/>
    <property type="molecule type" value="Genomic_DNA"/>
</dbReference>
<feature type="compositionally biased region" description="Polar residues" evidence="8">
    <location>
        <begin position="459"/>
        <end position="479"/>
    </location>
</feature>
<comment type="caution">
    <text evidence="10">The sequence shown here is derived from an EMBL/GenBank/DDBJ whole genome shotgun (WGS) entry which is preliminary data.</text>
</comment>
<feature type="compositionally biased region" description="Basic and acidic residues" evidence="8">
    <location>
        <begin position="670"/>
        <end position="686"/>
    </location>
</feature>
<comment type="similarity">
    <text evidence="2">Belongs to the eukaryotic initiation factor 4G family.</text>
</comment>
<feature type="region of interest" description="Disordered" evidence="8">
    <location>
        <begin position="1237"/>
        <end position="1321"/>
    </location>
</feature>
<dbReference type="Proteomes" id="UP001163798">
    <property type="component" value="Unassembled WGS sequence"/>
</dbReference>
<reference evidence="10" key="1">
    <citation type="submission" date="2022-08" db="EMBL/GenBank/DDBJ databases">
        <authorList>
            <consortium name="DOE Joint Genome Institute"/>
            <person name="Min B."/>
            <person name="Riley R."/>
            <person name="Sierra-Patev S."/>
            <person name="Naranjo-Ortiz M."/>
            <person name="Looney B."/>
            <person name="Konkel Z."/>
            <person name="Slot J.C."/>
            <person name="Sakamoto Y."/>
            <person name="Steenwyk J.L."/>
            <person name="Rokas A."/>
            <person name="Carro J."/>
            <person name="Camarero S."/>
            <person name="Ferreira P."/>
            <person name="Molpeceres G."/>
            <person name="Ruiz-Duenas F.J."/>
            <person name="Serrano A."/>
            <person name="Henrissat B."/>
            <person name="Drula E."/>
            <person name="Hughes K.W."/>
            <person name="Mata J.L."/>
            <person name="Ishikawa N.K."/>
            <person name="Vargas-Isla R."/>
            <person name="Ushijima S."/>
            <person name="Smith C.A."/>
            <person name="Ahrendt S."/>
            <person name="Andreopoulos W."/>
            <person name="He G."/>
            <person name="Labutti K."/>
            <person name="Lipzen A."/>
            <person name="Ng V."/>
            <person name="Sandor L."/>
            <person name="Barry K."/>
            <person name="Martinez A.T."/>
            <person name="Xiao Y."/>
            <person name="Gibbons J.G."/>
            <person name="Terashima K."/>
            <person name="Hibbett D.S."/>
            <person name="Grigoriev I.V."/>
        </authorList>
    </citation>
    <scope>NUCLEOTIDE SEQUENCE</scope>
    <source>
        <strain evidence="10">TFB10291</strain>
    </source>
</reference>